<name>A0A378NRB3_9FIRM</name>
<dbReference type="AlphaFoldDB" id="A0A378NRB3"/>
<protein>
    <recommendedName>
        <fullName evidence="3">DUF4127 family protein</fullName>
    </recommendedName>
</protein>
<reference evidence="1 2" key="1">
    <citation type="submission" date="2018-06" db="EMBL/GenBank/DDBJ databases">
        <authorList>
            <consortium name="Pathogen Informatics"/>
            <person name="Doyle S."/>
        </authorList>
    </citation>
    <scope>NUCLEOTIDE SEQUENCE [LARGE SCALE GENOMIC DNA]</scope>
    <source>
        <strain evidence="1 2">NCTC10571</strain>
    </source>
</reference>
<dbReference type="EMBL" id="UGPP01000001">
    <property type="protein sequence ID" value="STY70355.1"/>
    <property type="molecule type" value="Genomic_DNA"/>
</dbReference>
<evidence type="ECO:0008006" key="3">
    <source>
        <dbReference type="Google" id="ProtNLM"/>
    </source>
</evidence>
<gene>
    <name evidence="1" type="ORF">NCTC10571_00491</name>
</gene>
<proteinExistence type="predicted"/>
<sequence>MYSRSWKKLVLGICLVVCLVNIFNVEKVFAKDEKKVILYVPQDDRPISSDQTAQVIRSMGYTVEMPPKDLLGDRDKAGRPEEINRWLVENGGKDKVAVISSDAMIYGSLVASRKHHIPKDLLLRRVKNIEKLHDTHPKMPIYVFSSIMRTPKDGASSGTEEPEYYVKYGQAIANYTKIDNADTSGLNESYQVALREGVPEAALKDWLSRRRTNVEVNKQLINLVKNNDVVYMATGKDDNSKLSQTHRESNELREYANSLGLKNNRFQVLTGLDEVGLLVLTRAVNELENYKPYVYIKYASGYGGATVPTYSDESIDNTLTSQITAIGGIRTYDLKKADLVMFINTNRSGWTYDANTPVNTLQPRYNTMDFVEDIESFVNAGYHVAVGDIAFANGADNALMKQLQDRDLLDKLYGYAGWNTATNSTGFALGMGIVGNQISQDKRNELLLTRYLDDWVYQANVRQSVNSYLNLLPGSGDYLTIGDTKRPYIEEYGTKLMRSFVSDNLNLFNEAVNVSITMPWNRIFEANFDVSGNKLNETVLKKHLKY</sequence>
<accession>A0A378NRB3</accession>
<organism evidence="1 2">
    <name type="scientific">Megamonas hypermegale</name>
    <dbReference type="NCBI Taxonomy" id="158847"/>
    <lineage>
        <taxon>Bacteria</taxon>
        <taxon>Bacillati</taxon>
        <taxon>Bacillota</taxon>
        <taxon>Negativicutes</taxon>
        <taxon>Selenomonadales</taxon>
        <taxon>Selenomonadaceae</taxon>
        <taxon>Megamonas</taxon>
    </lineage>
</organism>
<dbReference type="Proteomes" id="UP000255234">
    <property type="component" value="Unassembled WGS sequence"/>
</dbReference>
<dbReference type="InterPro" id="IPR025394">
    <property type="entry name" value="DUF4127"/>
</dbReference>
<evidence type="ECO:0000313" key="1">
    <source>
        <dbReference type="EMBL" id="STY70355.1"/>
    </source>
</evidence>
<dbReference type="RefSeq" id="WP_115151008.1">
    <property type="nucleotide sequence ID" value="NZ_UGPP01000001.1"/>
</dbReference>
<dbReference type="Pfam" id="PF13552">
    <property type="entry name" value="DUF4127"/>
    <property type="match status" value="1"/>
</dbReference>
<evidence type="ECO:0000313" key="2">
    <source>
        <dbReference type="Proteomes" id="UP000255234"/>
    </source>
</evidence>